<name>A0A4P7SGK2_9CELL</name>
<keyword evidence="1" id="KW-0472">Membrane</keyword>
<dbReference type="KEGG" id="celz:E5225_02665"/>
<organism evidence="2 3">
    <name type="scientific">Cellulomonas shaoxiangyii</name>
    <dbReference type="NCBI Taxonomy" id="2566013"/>
    <lineage>
        <taxon>Bacteria</taxon>
        <taxon>Bacillati</taxon>
        <taxon>Actinomycetota</taxon>
        <taxon>Actinomycetes</taxon>
        <taxon>Micrococcales</taxon>
        <taxon>Cellulomonadaceae</taxon>
        <taxon>Cellulomonas</taxon>
    </lineage>
</organism>
<feature type="transmembrane region" description="Helical" evidence="1">
    <location>
        <begin position="197"/>
        <end position="218"/>
    </location>
</feature>
<dbReference type="RefSeq" id="WP_135973145.1">
    <property type="nucleotide sequence ID" value="NZ_CP039291.1"/>
</dbReference>
<evidence type="ECO:0000313" key="2">
    <source>
        <dbReference type="EMBL" id="QCB92617.1"/>
    </source>
</evidence>
<evidence type="ECO:0000256" key="1">
    <source>
        <dbReference type="SAM" id="Phobius"/>
    </source>
</evidence>
<feature type="transmembrane region" description="Helical" evidence="1">
    <location>
        <begin position="295"/>
        <end position="314"/>
    </location>
</feature>
<accession>A0A4P7SGK2</accession>
<keyword evidence="1" id="KW-1133">Transmembrane helix</keyword>
<evidence type="ECO:0000313" key="3">
    <source>
        <dbReference type="Proteomes" id="UP000296469"/>
    </source>
</evidence>
<keyword evidence="3" id="KW-1185">Reference proteome</keyword>
<sequence length="366" mass="37912">MSGLHDEGALGVDLRFARSARRWLAAYPRDWRDARTGEMTSLLADLAPPGAHRVGVRAGMPLLWSGLATRRRARPPLHVVLGYRLFNRPVPARYRPWVRADLEAPWRPLRELPWSLTGLAPLLAFMGAGLDSGAEAVALVAYVLALAAAECGRDSRHRRMLAERHLLPGVGEDVGAGGVRRAVVLRDRVRALPAAGAAVRAVAVLGTGSGGLLAVVAAQGDLEVGTAVAAGVALAVGGALALGTRHRRWLLDDPPEQPGRRVVAATPGALLAGPLAAAAAVALAVALYLGADAHGAAATVLLAGALVAAPVVVVTRRWLTAHRQLVAVDVVRALADGLPPALDLPRPGLLLVEAPSAPSARPAPSP</sequence>
<feature type="transmembrane region" description="Helical" evidence="1">
    <location>
        <begin position="262"/>
        <end position="289"/>
    </location>
</feature>
<feature type="transmembrane region" description="Helical" evidence="1">
    <location>
        <begin position="224"/>
        <end position="242"/>
    </location>
</feature>
<keyword evidence="1" id="KW-0812">Transmembrane</keyword>
<dbReference type="OrthoDB" id="4829762at2"/>
<protein>
    <submittedName>
        <fullName evidence="2">Uncharacterized protein</fullName>
    </submittedName>
</protein>
<reference evidence="2 3" key="1">
    <citation type="submission" date="2019-04" db="EMBL/GenBank/DDBJ databases">
        <title>Isolation and identification of Cellulomonas shaoxiangyii sp. Nov. isolated from feces of the Tibetan antelopes (Pantholops hodgsonii) in the Qinghai-Tibet plateau of China.</title>
        <authorList>
            <person name="Tian Z."/>
        </authorList>
    </citation>
    <scope>NUCLEOTIDE SEQUENCE [LARGE SCALE GENOMIC DNA]</scope>
    <source>
        <strain evidence="2 3">Z28</strain>
    </source>
</reference>
<dbReference type="AlphaFoldDB" id="A0A4P7SGK2"/>
<dbReference type="Proteomes" id="UP000296469">
    <property type="component" value="Chromosome"/>
</dbReference>
<gene>
    <name evidence="2" type="ORF">E5225_02665</name>
</gene>
<dbReference type="EMBL" id="CP039291">
    <property type="protein sequence ID" value="QCB92617.1"/>
    <property type="molecule type" value="Genomic_DNA"/>
</dbReference>
<proteinExistence type="predicted"/>
<feature type="transmembrane region" description="Helical" evidence="1">
    <location>
        <begin position="136"/>
        <end position="152"/>
    </location>
</feature>